<proteinExistence type="predicted"/>
<name>A0A9W8I6R7_9FUNG</name>
<dbReference type="Proteomes" id="UP001139887">
    <property type="component" value="Unassembled WGS sequence"/>
</dbReference>
<protein>
    <submittedName>
        <fullName evidence="2">Uncharacterized protein</fullName>
    </submittedName>
</protein>
<evidence type="ECO:0000313" key="3">
    <source>
        <dbReference type="Proteomes" id="UP001139887"/>
    </source>
</evidence>
<dbReference type="OrthoDB" id="5552492at2759"/>
<feature type="region of interest" description="Disordered" evidence="1">
    <location>
        <begin position="1"/>
        <end position="46"/>
    </location>
</feature>
<evidence type="ECO:0000256" key="1">
    <source>
        <dbReference type="SAM" id="MobiDB-lite"/>
    </source>
</evidence>
<organism evidence="2 3">
    <name type="scientific">Coemansia brasiliensis</name>
    <dbReference type="NCBI Taxonomy" id="2650707"/>
    <lineage>
        <taxon>Eukaryota</taxon>
        <taxon>Fungi</taxon>
        <taxon>Fungi incertae sedis</taxon>
        <taxon>Zoopagomycota</taxon>
        <taxon>Kickxellomycotina</taxon>
        <taxon>Kickxellomycetes</taxon>
        <taxon>Kickxellales</taxon>
        <taxon>Kickxellaceae</taxon>
        <taxon>Coemansia</taxon>
    </lineage>
</organism>
<dbReference type="EMBL" id="JANBUW010001809">
    <property type="protein sequence ID" value="KAJ2842354.1"/>
    <property type="molecule type" value="Genomic_DNA"/>
</dbReference>
<reference evidence="2" key="1">
    <citation type="submission" date="2022-07" db="EMBL/GenBank/DDBJ databases">
        <title>Phylogenomic reconstructions and comparative analyses of Kickxellomycotina fungi.</title>
        <authorList>
            <person name="Reynolds N.K."/>
            <person name="Stajich J.E."/>
            <person name="Barry K."/>
            <person name="Grigoriev I.V."/>
            <person name="Crous P."/>
            <person name="Smith M.E."/>
        </authorList>
    </citation>
    <scope>NUCLEOTIDE SEQUENCE</scope>
    <source>
        <strain evidence="2">NRRL 1566</strain>
    </source>
</reference>
<feature type="non-terminal residue" evidence="2">
    <location>
        <position position="219"/>
    </location>
</feature>
<dbReference type="AlphaFoldDB" id="A0A9W8I6R7"/>
<sequence length="219" mass="23968">MEYSERSHQARTRQDSDLETPVGQLHGSDLQQMDMDSMHGLDANSYTTGTPASRIAAGAIGRRLDLAPPRFALHQPPSFDLGYQDASEETAGSSAFATPVTQQQLYAPGRAEPLDWNYQTPPETGIPKPAMHIHHAEQDHDWSPAINSSLTPSGCLNNGLGHSNADGPPTPFGNQQNSIDQDFILNLNQEGDLEQLTRKAESDIKSAWKPLTMNALRKQ</sequence>
<accession>A0A9W8I6R7</accession>
<evidence type="ECO:0000313" key="2">
    <source>
        <dbReference type="EMBL" id="KAJ2842354.1"/>
    </source>
</evidence>
<gene>
    <name evidence="2" type="ORF">IWW36_005938</name>
</gene>
<feature type="compositionally biased region" description="Basic and acidic residues" evidence="1">
    <location>
        <begin position="1"/>
        <end position="16"/>
    </location>
</feature>
<keyword evidence="3" id="KW-1185">Reference proteome</keyword>
<comment type="caution">
    <text evidence="2">The sequence shown here is derived from an EMBL/GenBank/DDBJ whole genome shotgun (WGS) entry which is preliminary data.</text>
</comment>